<name>A0A498RA25_9FIRM</name>
<dbReference type="AlphaFoldDB" id="A0A498RA25"/>
<dbReference type="InterPro" id="IPR002901">
    <property type="entry name" value="MGlyc_endo_b_GlcNAc-like_dom"/>
</dbReference>
<proteinExistence type="predicted"/>
<organism evidence="3 4">
    <name type="scientific">Lucifera butyrica</name>
    <dbReference type="NCBI Taxonomy" id="1351585"/>
    <lineage>
        <taxon>Bacteria</taxon>
        <taxon>Bacillati</taxon>
        <taxon>Bacillota</taxon>
        <taxon>Negativicutes</taxon>
        <taxon>Veillonellales</taxon>
        <taxon>Veillonellaceae</taxon>
        <taxon>Lucifera</taxon>
    </lineage>
</organism>
<evidence type="ECO:0000259" key="2">
    <source>
        <dbReference type="Pfam" id="PF01832"/>
    </source>
</evidence>
<gene>
    <name evidence="3" type="ORF">LUCI_3100</name>
</gene>
<dbReference type="RefSeq" id="WP_243638738.1">
    <property type="nucleotide sequence ID" value="NZ_UPPP01000081.1"/>
</dbReference>
<evidence type="ECO:0000256" key="1">
    <source>
        <dbReference type="SAM" id="SignalP"/>
    </source>
</evidence>
<dbReference type="EMBL" id="UPPP01000081">
    <property type="protein sequence ID" value="VBB07835.1"/>
    <property type="molecule type" value="Genomic_DNA"/>
</dbReference>
<sequence>MKKRCLYLLLLLCAVTSFGGVFMRPASSAALGGQEITQLPVLFDVTIMGPPLATQEQCVSHLLKHNPLPLITVSAAKLVNYYFEEGQREGIRPDFAFAQALHETGYFAYGGDVNPLQNNYCGLGTTGGGVKGAWFPSARIGVRAQIQHLLAYASSRPPVTPLVDPRYELLKRTVRFGKAVTWTDLNGKWAVPGIGYGQRILSIQQRILMGK</sequence>
<protein>
    <submittedName>
        <fullName evidence="3">Mannosyl-glycoprotein endo-beta-n-acetylglucosaminidase</fullName>
    </submittedName>
</protein>
<accession>A0A498RA25</accession>
<evidence type="ECO:0000313" key="3">
    <source>
        <dbReference type="EMBL" id="VBB07835.1"/>
    </source>
</evidence>
<feature type="chain" id="PRO_5039406410" evidence="1">
    <location>
        <begin position="20"/>
        <end position="211"/>
    </location>
</feature>
<keyword evidence="4" id="KW-1185">Reference proteome</keyword>
<dbReference type="Proteomes" id="UP000277811">
    <property type="component" value="Unassembled WGS sequence"/>
</dbReference>
<feature type="domain" description="Mannosyl-glycoprotein endo-beta-N-acetylglucosamidase-like" evidence="2">
    <location>
        <begin position="80"/>
        <end position="204"/>
    </location>
</feature>
<dbReference type="Pfam" id="PF01832">
    <property type="entry name" value="Glucosaminidase"/>
    <property type="match status" value="1"/>
</dbReference>
<evidence type="ECO:0000313" key="4">
    <source>
        <dbReference type="Proteomes" id="UP000277811"/>
    </source>
</evidence>
<feature type="signal peptide" evidence="1">
    <location>
        <begin position="1"/>
        <end position="19"/>
    </location>
</feature>
<dbReference type="GO" id="GO:0004040">
    <property type="term" value="F:amidase activity"/>
    <property type="evidence" value="ECO:0007669"/>
    <property type="project" value="InterPro"/>
</dbReference>
<keyword evidence="1" id="KW-0732">Signal</keyword>
<reference evidence="3 4" key="1">
    <citation type="submission" date="2018-06" db="EMBL/GenBank/DDBJ databases">
        <authorList>
            <person name="Strepis N."/>
        </authorList>
    </citation>
    <scope>NUCLEOTIDE SEQUENCE [LARGE SCALE GENOMIC DNA]</scope>
    <source>
        <strain evidence="3">LUCI</strain>
    </source>
</reference>